<dbReference type="InterPro" id="IPR016624">
    <property type="entry name" value="UCP014753"/>
</dbReference>
<dbReference type="RefSeq" id="WP_382350856.1">
    <property type="nucleotide sequence ID" value="NZ_JBHSMC010000013.1"/>
</dbReference>
<organism evidence="2 3">
    <name type="scientific">Lederbergia graminis</name>
    <dbReference type="NCBI Taxonomy" id="735518"/>
    <lineage>
        <taxon>Bacteria</taxon>
        <taxon>Bacillati</taxon>
        <taxon>Bacillota</taxon>
        <taxon>Bacilli</taxon>
        <taxon>Bacillales</taxon>
        <taxon>Bacillaceae</taxon>
        <taxon>Lederbergia</taxon>
    </lineage>
</organism>
<keyword evidence="3" id="KW-1185">Reference proteome</keyword>
<evidence type="ECO:0000313" key="3">
    <source>
        <dbReference type="Proteomes" id="UP001596147"/>
    </source>
</evidence>
<dbReference type="PIRSF" id="PIRSF014753">
    <property type="entry name" value="UCP014753"/>
    <property type="match status" value="1"/>
</dbReference>
<reference evidence="3" key="1">
    <citation type="journal article" date="2019" name="Int. J. Syst. Evol. Microbiol.">
        <title>The Global Catalogue of Microorganisms (GCM) 10K type strain sequencing project: providing services to taxonomists for standard genome sequencing and annotation.</title>
        <authorList>
            <consortium name="The Broad Institute Genomics Platform"/>
            <consortium name="The Broad Institute Genome Sequencing Center for Infectious Disease"/>
            <person name="Wu L."/>
            <person name="Ma J."/>
        </authorList>
    </citation>
    <scope>NUCLEOTIDE SEQUENCE [LARGE SCALE GENOMIC DNA]</scope>
    <source>
        <strain evidence="3">CGMCC 1.12237</strain>
    </source>
</reference>
<evidence type="ECO:0000313" key="2">
    <source>
        <dbReference type="EMBL" id="MFC5465064.1"/>
    </source>
</evidence>
<protein>
    <submittedName>
        <fullName evidence="2">DUF2264 domain-containing protein</fullName>
    </submittedName>
</protein>
<dbReference type="InterPro" id="IPR049349">
    <property type="entry name" value="DUF2264_N"/>
</dbReference>
<dbReference type="Pfam" id="PF10022">
    <property type="entry name" value="DUF2264"/>
    <property type="match status" value="1"/>
</dbReference>
<accession>A0ABW0LGL2</accession>
<evidence type="ECO:0000259" key="1">
    <source>
        <dbReference type="Pfam" id="PF10022"/>
    </source>
</evidence>
<dbReference type="PANTHER" id="PTHR35339">
    <property type="entry name" value="LINALOOL DEHYDRATASE_ISOMERASE DOMAIN-CONTAINING PROTEIN"/>
    <property type="match status" value="1"/>
</dbReference>
<dbReference type="EMBL" id="JBHSMC010000013">
    <property type="protein sequence ID" value="MFC5465064.1"/>
    <property type="molecule type" value="Genomic_DNA"/>
</dbReference>
<feature type="domain" description="DUF2264" evidence="1">
    <location>
        <begin position="4"/>
        <end position="359"/>
    </location>
</feature>
<dbReference type="PANTHER" id="PTHR35339:SF3">
    <property type="entry name" value="DUF2264 DOMAIN-CONTAINING PROTEIN"/>
    <property type="match status" value="1"/>
</dbReference>
<sequence>MANDRIYWLQTMSKIAFPVLNALSNQQLKRLMPVEGKVDYRDNFTYLEAFGRLLCGIAPWLETGPRTGGEEGRLRKQYAELARKGMDAATNPSSLDYMNFSKGHQPIVDAAFLAHAIVRAPDELFHKLEPEVKKNVVQALKATRSRKPFFSNWLLFSAMIETALFLVGEEDWDPMRIDFALKQHEQWYVGDGMYSDGVEFHMDYYNSFVIQPMLVDIIEHIGDQSWDWKQMKESINSRATRYAVIQERSISPEGTFPVVGRSIAYRFGAFQHLAQMALQHKLGGNLEPNQVRCALTAVIGRVIEQPGTFDEEGWLQIGLCGHQPELGEVYISTGSLYLCATVFLPLGLPEDDPFWQGEADWTAKKVWSGGKIPIDSAL</sequence>
<proteinExistence type="predicted"/>
<dbReference type="Proteomes" id="UP001596147">
    <property type="component" value="Unassembled WGS sequence"/>
</dbReference>
<comment type="caution">
    <text evidence="2">The sequence shown here is derived from an EMBL/GenBank/DDBJ whole genome shotgun (WGS) entry which is preliminary data.</text>
</comment>
<name>A0ABW0LGL2_9BACI</name>
<gene>
    <name evidence="2" type="ORF">ACFPM4_09890</name>
</gene>